<dbReference type="AlphaFoldDB" id="A0AAU2VTH9"/>
<keyword evidence="8" id="KW-0520">NAD</keyword>
<evidence type="ECO:0000256" key="9">
    <source>
        <dbReference type="ARBA" id="ARBA00038962"/>
    </source>
</evidence>
<dbReference type="SUPFAM" id="SSF51735">
    <property type="entry name" value="NAD(P)-binding Rossmann-fold domains"/>
    <property type="match status" value="1"/>
</dbReference>
<dbReference type="InterPro" id="IPR006176">
    <property type="entry name" value="3-OHacyl-CoA_DH_NAD-bd"/>
</dbReference>
<dbReference type="GO" id="GO:0006631">
    <property type="term" value="P:fatty acid metabolic process"/>
    <property type="evidence" value="ECO:0007669"/>
    <property type="project" value="InterPro"/>
</dbReference>
<feature type="site" description="Important for catalytic activity" evidence="11">
    <location>
        <position position="149"/>
    </location>
</feature>
<evidence type="ECO:0000256" key="6">
    <source>
        <dbReference type="ARBA" id="ARBA00022553"/>
    </source>
</evidence>
<evidence type="ECO:0000259" key="13">
    <source>
        <dbReference type="Pfam" id="PF02737"/>
    </source>
</evidence>
<evidence type="ECO:0000256" key="3">
    <source>
        <dbReference type="ARBA" id="ARBA00009463"/>
    </source>
</evidence>
<dbReference type="Pfam" id="PF02737">
    <property type="entry name" value="3HCDH_N"/>
    <property type="match status" value="1"/>
</dbReference>
<evidence type="ECO:0000256" key="5">
    <source>
        <dbReference type="ARBA" id="ARBA00022490"/>
    </source>
</evidence>
<dbReference type="InterPro" id="IPR006108">
    <property type="entry name" value="3HC_DH_C"/>
</dbReference>
<dbReference type="PIRSF" id="PIRSF000105">
    <property type="entry name" value="HCDH"/>
    <property type="match status" value="1"/>
</dbReference>
<evidence type="ECO:0000256" key="11">
    <source>
        <dbReference type="PIRSR" id="PIRSR000105-1"/>
    </source>
</evidence>
<dbReference type="GO" id="GO:0050104">
    <property type="term" value="F:L-gulonate 3-dehydrogenase activity"/>
    <property type="evidence" value="ECO:0007669"/>
    <property type="project" value="UniProtKB-EC"/>
</dbReference>
<evidence type="ECO:0000313" key="14">
    <source>
        <dbReference type="EMBL" id="WTW70800.1"/>
    </source>
</evidence>
<dbReference type="InterPro" id="IPR008927">
    <property type="entry name" value="6-PGluconate_DH-like_C_sf"/>
</dbReference>
<dbReference type="InterPro" id="IPR036291">
    <property type="entry name" value="NAD(P)-bd_dom_sf"/>
</dbReference>
<accession>A0AAU2VTH9</accession>
<name>A0AAU2VTH9_9ACTN</name>
<dbReference type="EC" id="1.1.1.45" evidence="9"/>
<gene>
    <name evidence="14" type="ORF">OG398_22325</name>
</gene>
<evidence type="ECO:0000256" key="10">
    <source>
        <dbReference type="ARBA" id="ARBA00042709"/>
    </source>
</evidence>
<evidence type="ECO:0000256" key="1">
    <source>
        <dbReference type="ARBA" id="ARBA00004496"/>
    </source>
</evidence>
<dbReference type="GO" id="GO:0005737">
    <property type="term" value="C:cytoplasm"/>
    <property type="evidence" value="ECO:0007669"/>
    <property type="project" value="UniProtKB-SubCell"/>
</dbReference>
<evidence type="ECO:0000256" key="8">
    <source>
        <dbReference type="ARBA" id="ARBA00023027"/>
    </source>
</evidence>
<comment type="subunit">
    <text evidence="4">Homodimer.</text>
</comment>
<proteinExistence type="inferred from homology"/>
<evidence type="ECO:0000256" key="7">
    <source>
        <dbReference type="ARBA" id="ARBA00023002"/>
    </source>
</evidence>
<feature type="domain" description="3-hydroxyacyl-CoA dehydrogenase NAD binding" evidence="13">
    <location>
        <begin position="17"/>
        <end position="193"/>
    </location>
</feature>
<organism evidence="14">
    <name type="scientific">Streptomyces sp. NBC_00008</name>
    <dbReference type="NCBI Taxonomy" id="2903610"/>
    <lineage>
        <taxon>Bacteria</taxon>
        <taxon>Bacillati</taxon>
        <taxon>Actinomycetota</taxon>
        <taxon>Actinomycetes</taxon>
        <taxon>Kitasatosporales</taxon>
        <taxon>Streptomycetaceae</taxon>
        <taxon>Streptomyces</taxon>
    </lineage>
</organism>
<dbReference type="GO" id="GO:0070403">
    <property type="term" value="F:NAD+ binding"/>
    <property type="evidence" value="ECO:0007669"/>
    <property type="project" value="InterPro"/>
</dbReference>
<protein>
    <recommendedName>
        <fullName evidence="10">L-gulonate 3-dehydrogenase</fullName>
        <ecNumber evidence="9">1.1.1.45</ecNumber>
    </recommendedName>
    <alternativeName>
        <fullName evidence="10">L-gulonate 3-dehydrogenase</fullName>
    </alternativeName>
</protein>
<feature type="domain" description="3-hydroxyacyl-CoA dehydrogenase C-terminal" evidence="12">
    <location>
        <begin position="197"/>
        <end position="267"/>
    </location>
</feature>
<comment type="similarity">
    <text evidence="3">Belongs to the 3-hydroxyacyl-CoA dehydrogenase family.</text>
</comment>
<keyword evidence="7" id="KW-0560">Oxidoreductase</keyword>
<dbReference type="Pfam" id="PF00725">
    <property type="entry name" value="3HCDH"/>
    <property type="match status" value="1"/>
</dbReference>
<evidence type="ECO:0000259" key="12">
    <source>
        <dbReference type="Pfam" id="PF00725"/>
    </source>
</evidence>
<dbReference type="Gene3D" id="3.40.50.720">
    <property type="entry name" value="NAD(P)-binding Rossmann-like Domain"/>
    <property type="match status" value="1"/>
</dbReference>
<dbReference type="EMBL" id="CP108313">
    <property type="protein sequence ID" value="WTW70800.1"/>
    <property type="molecule type" value="Genomic_DNA"/>
</dbReference>
<dbReference type="InterPro" id="IPR013328">
    <property type="entry name" value="6PGD_dom2"/>
</dbReference>
<sequence>MSTHDSTASLPTPSAPHVTVIGGGVIGSSWAALFLAHGMRVTLNDSRPEVEQQARELIAGAAPALASAGLDTSGLTRRFRFETDLARAVADADVIQESGPDALDFKRSFFRDVERLAKPGALLLSSTSSRPASQMGTLMKDPARLVVGHPFNPPHMLPLVEVVPGPDTARETVDEAMTFYRAAGRHPVLISKEIPAFVGNRLQGALLREAIALCLDGAITAPQVDELMRGSLGIRWASEGPFLSFFLGGGHGGFAHMLREHGGDMVAHWKSMTVPEFTEDNIRTLSEQLAPYAQRATADLEAERDARQTAVLLALAATEDPAAA</sequence>
<dbReference type="Gene3D" id="1.10.1040.10">
    <property type="entry name" value="N-(1-d-carboxylethyl)-l-norvaline Dehydrogenase, domain 2"/>
    <property type="match status" value="1"/>
</dbReference>
<dbReference type="SUPFAM" id="SSF48179">
    <property type="entry name" value="6-phosphogluconate dehydrogenase C-terminal domain-like"/>
    <property type="match status" value="1"/>
</dbReference>
<comment type="subcellular location">
    <subcellularLocation>
        <location evidence="1">Cytoplasm</location>
    </subcellularLocation>
</comment>
<dbReference type="PANTHER" id="PTHR48075:SF1">
    <property type="entry name" value="LAMBDA-CRYSTALLIN HOMOLOG"/>
    <property type="match status" value="1"/>
</dbReference>
<keyword evidence="5" id="KW-0963">Cytoplasm</keyword>
<evidence type="ECO:0000256" key="2">
    <source>
        <dbReference type="ARBA" id="ARBA00005086"/>
    </source>
</evidence>
<comment type="pathway">
    <text evidence="2">Lipid metabolism; butanoate metabolism.</text>
</comment>
<evidence type="ECO:0000256" key="4">
    <source>
        <dbReference type="ARBA" id="ARBA00011738"/>
    </source>
</evidence>
<reference evidence="14" key="1">
    <citation type="submission" date="2022-10" db="EMBL/GenBank/DDBJ databases">
        <title>The complete genomes of actinobacterial strains from the NBC collection.</title>
        <authorList>
            <person name="Joergensen T.S."/>
            <person name="Alvarez Arevalo M."/>
            <person name="Sterndorff E.B."/>
            <person name="Faurdal D."/>
            <person name="Vuksanovic O."/>
            <person name="Mourched A.-S."/>
            <person name="Charusanti P."/>
            <person name="Shaw S."/>
            <person name="Blin K."/>
            <person name="Weber T."/>
        </authorList>
    </citation>
    <scope>NUCLEOTIDE SEQUENCE</scope>
    <source>
        <strain evidence="14">NBC_00008</strain>
    </source>
</reference>
<dbReference type="PANTHER" id="PTHR48075">
    <property type="entry name" value="3-HYDROXYACYL-COA DEHYDROGENASE FAMILY PROTEIN"/>
    <property type="match status" value="1"/>
</dbReference>
<dbReference type="InterPro" id="IPR022694">
    <property type="entry name" value="3-OHacyl-CoA_DH"/>
</dbReference>
<keyword evidence="6" id="KW-0597">Phosphoprotein</keyword>